<name>A0A1G9TIN3_9BURK</name>
<dbReference type="AlphaFoldDB" id="A0A1G9TIN3"/>
<dbReference type="GO" id="GO:0008198">
    <property type="term" value="F:ferrous iron binding"/>
    <property type="evidence" value="ECO:0007669"/>
    <property type="project" value="InterPro"/>
</dbReference>
<accession>A0A1G9TIN3</accession>
<proteinExistence type="inferred from homology"/>
<keyword evidence="4" id="KW-0862">Zinc</keyword>
<gene>
    <name evidence="7" type="ORF">SAMN05428957_106154</name>
</gene>
<feature type="domain" description="Extradiol ring-cleavage dioxygenase class III enzyme subunit B" evidence="6">
    <location>
        <begin position="34"/>
        <end position="256"/>
    </location>
</feature>
<evidence type="ECO:0000256" key="1">
    <source>
        <dbReference type="ARBA" id="ARBA00001947"/>
    </source>
</evidence>
<dbReference type="PIRSF" id="PIRSF006157">
    <property type="entry name" value="Doxgns_DODA"/>
    <property type="match status" value="1"/>
</dbReference>
<dbReference type="RefSeq" id="WP_091570260.1">
    <property type="nucleotide sequence ID" value="NZ_FNHP01000006.1"/>
</dbReference>
<dbReference type="InterPro" id="IPR014436">
    <property type="entry name" value="Extradiol_dOase_DODA"/>
</dbReference>
<dbReference type="CDD" id="cd07363">
    <property type="entry name" value="45_DOPA_Dioxygenase"/>
    <property type="match status" value="1"/>
</dbReference>
<comment type="similarity">
    <text evidence="2">Belongs to the DODA-type extradiol aromatic ring-opening dioxygenase family.</text>
</comment>
<dbReference type="OrthoDB" id="9790889at2"/>
<dbReference type="Gene3D" id="3.40.830.10">
    <property type="entry name" value="LigB-like"/>
    <property type="match status" value="1"/>
</dbReference>
<dbReference type="GO" id="GO:0008270">
    <property type="term" value="F:zinc ion binding"/>
    <property type="evidence" value="ECO:0007669"/>
    <property type="project" value="InterPro"/>
</dbReference>
<evidence type="ECO:0000256" key="2">
    <source>
        <dbReference type="ARBA" id="ARBA00007581"/>
    </source>
</evidence>
<dbReference type="Pfam" id="PF02900">
    <property type="entry name" value="LigB"/>
    <property type="match status" value="1"/>
</dbReference>
<organism evidence="7 8">
    <name type="scientific">Oryzisolibacter propanilivorax</name>
    <dbReference type="NCBI Taxonomy" id="1527607"/>
    <lineage>
        <taxon>Bacteria</taxon>
        <taxon>Pseudomonadati</taxon>
        <taxon>Pseudomonadota</taxon>
        <taxon>Betaproteobacteria</taxon>
        <taxon>Burkholderiales</taxon>
        <taxon>Comamonadaceae</taxon>
        <taxon>Oryzisolibacter</taxon>
    </lineage>
</organism>
<evidence type="ECO:0000256" key="4">
    <source>
        <dbReference type="ARBA" id="ARBA00022833"/>
    </source>
</evidence>
<dbReference type="InterPro" id="IPR004183">
    <property type="entry name" value="Xdiol_dOase_suB"/>
</dbReference>
<keyword evidence="7" id="KW-0223">Dioxygenase</keyword>
<dbReference type="STRING" id="1527607.SAMN05428957_106154"/>
<evidence type="ECO:0000256" key="3">
    <source>
        <dbReference type="ARBA" id="ARBA00022723"/>
    </source>
</evidence>
<comment type="cofactor">
    <cofactor evidence="1">
        <name>Zn(2+)</name>
        <dbReference type="ChEBI" id="CHEBI:29105"/>
    </cofactor>
</comment>
<dbReference type="GO" id="GO:0016702">
    <property type="term" value="F:oxidoreductase activity, acting on single donors with incorporation of molecular oxygen, incorporation of two atoms of oxygen"/>
    <property type="evidence" value="ECO:0007669"/>
    <property type="project" value="UniProtKB-ARBA"/>
</dbReference>
<dbReference type="Proteomes" id="UP000198552">
    <property type="component" value="Unassembled WGS sequence"/>
</dbReference>
<dbReference type="EMBL" id="FNHP01000006">
    <property type="protein sequence ID" value="SDM47523.1"/>
    <property type="molecule type" value="Genomic_DNA"/>
</dbReference>
<evidence type="ECO:0000313" key="8">
    <source>
        <dbReference type="Proteomes" id="UP000198552"/>
    </source>
</evidence>
<evidence type="ECO:0000259" key="6">
    <source>
        <dbReference type="Pfam" id="PF02900"/>
    </source>
</evidence>
<protein>
    <submittedName>
        <fullName evidence="7">Aromatic ring-opening dioxygenase, catalytic subunit, LigB family</fullName>
    </submittedName>
</protein>
<keyword evidence="8" id="KW-1185">Reference proteome</keyword>
<dbReference type="SUPFAM" id="SSF53213">
    <property type="entry name" value="LigB-like"/>
    <property type="match status" value="1"/>
</dbReference>
<keyword evidence="3" id="KW-0479">Metal-binding</keyword>
<sequence>MAASTASPTRQPTLFIPHGAGPCFFMDWNPPRAWDAMAAFLRSLPDLLPTRPRAIVVASAHWRAPQPCIGAQAAPGLLYDYHGFPPHTYALTYPAPGAPQLARQMHELLAGAGFEAVLDTERGLDHGVFIPLMLAFPQADIPVLPLSLLSSLDADAHLRLGRALAPLRDDNVLIIGSGMSYHNMHGHGSAYWTGVAEAFDQWLLQALSLPAAERWAALADWERASGPAGRLAHPPGAEEHLLPLHVALGAAGDDAATRVYAERLLTVDVSAFRFG</sequence>
<dbReference type="PANTHER" id="PTHR30096:SF0">
    <property type="entry name" value="4,5-DOPA DIOXYGENASE EXTRADIOL-LIKE PROTEIN"/>
    <property type="match status" value="1"/>
</dbReference>
<reference evidence="8" key="1">
    <citation type="submission" date="2016-10" db="EMBL/GenBank/DDBJ databases">
        <authorList>
            <person name="Varghese N."/>
            <person name="Submissions S."/>
        </authorList>
    </citation>
    <scope>NUCLEOTIDE SEQUENCE [LARGE SCALE GENOMIC DNA]</scope>
    <source>
        <strain evidence="8">EPL6</strain>
    </source>
</reference>
<evidence type="ECO:0000256" key="5">
    <source>
        <dbReference type="ARBA" id="ARBA00023002"/>
    </source>
</evidence>
<evidence type="ECO:0000313" key="7">
    <source>
        <dbReference type="EMBL" id="SDM47523.1"/>
    </source>
</evidence>
<dbReference type="PANTHER" id="PTHR30096">
    <property type="entry name" value="4,5-DOPA DIOXYGENASE EXTRADIOL-LIKE PROTEIN"/>
    <property type="match status" value="1"/>
</dbReference>
<keyword evidence="5" id="KW-0560">Oxidoreductase</keyword>